<dbReference type="AlphaFoldDB" id="X1MR39"/>
<proteinExistence type="predicted"/>
<accession>X1MR39</accession>
<dbReference type="InterPro" id="IPR043461">
    <property type="entry name" value="LpxH-like"/>
</dbReference>
<dbReference type="EMBL" id="BARV01006819">
    <property type="protein sequence ID" value="GAI17160.1"/>
    <property type="molecule type" value="Genomic_DNA"/>
</dbReference>
<evidence type="ECO:0000313" key="2">
    <source>
        <dbReference type="EMBL" id="GAI17160.1"/>
    </source>
</evidence>
<protein>
    <recommendedName>
        <fullName evidence="3">Calcineurin-like phosphoesterase domain-containing protein</fullName>
    </recommendedName>
</protein>
<dbReference type="InterPro" id="IPR029052">
    <property type="entry name" value="Metallo-depent_PP-like"/>
</dbReference>
<dbReference type="GO" id="GO:0009245">
    <property type="term" value="P:lipid A biosynthetic process"/>
    <property type="evidence" value="ECO:0007669"/>
    <property type="project" value="TreeGrafter"/>
</dbReference>
<evidence type="ECO:0008006" key="3">
    <source>
        <dbReference type="Google" id="ProtNLM"/>
    </source>
</evidence>
<dbReference type="PANTHER" id="PTHR34990:SF1">
    <property type="entry name" value="UDP-2,3-DIACYLGLUCOSAMINE HYDROLASE"/>
    <property type="match status" value="1"/>
</dbReference>
<dbReference type="SUPFAM" id="SSF56300">
    <property type="entry name" value="Metallo-dependent phosphatases"/>
    <property type="match status" value="1"/>
</dbReference>
<dbReference type="CDD" id="cd07398">
    <property type="entry name" value="MPP_YbbF-LpxH"/>
    <property type="match status" value="1"/>
</dbReference>
<keyword evidence="1" id="KW-0378">Hydrolase</keyword>
<dbReference type="GO" id="GO:0008758">
    <property type="term" value="F:UDP-2,3-diacylglucosamine hydrolase activity"/>
    <property type="evidence" value="ECO:0007669"/>
    <property type="project" value="TreeGrafter"/>
</dbReference>
<organism evidence="2">
    <name type="scientific">marine sediment metagenome</name>
    <dbReference type="NCBI Taxonomy" id="412755"/>
    <lineage>
        <taxon>unclassified sequences</taxon>
        <taxon>metagenomes</taxon>
        <taxon>ecological metagenomes</taxon>
    </lineage>
</organism>
<dbReference type="GO" id="GO:0016020">
    <property type="term" value="C:membrane"/>
    <property type="evidence" value="ECO:0007669"/>
    <property type="project" value="GOC"/>
</dbReference>
<gene>
    <name evidence="2" type="ORF">S06H3_13957</name>
</gene>
<feature type="non-terminal residue" evidence="2">
    <location>
        <position position="135"/>
    </location>
</feature>
<dbReference type="PANTHER" id="PTHR34990">
    <property type="entry name" value="UDP-2,3-DIACYLGLUCOSAMINE HYDROLASE-RELATED"/>
    <property type="match status" value="1"/>
</dbReference>
<dbReference type="Gene3D" id="3.60.21.10">
    <property type="match status" value="1"/>
</dbReference>
<comment type="caution">
    <text evidence="2">The sequence shown here is derived from an EMBL/GenBank/DDBJ whole genome shotgun (WGS) entry which is preliminary data.</text>
</comment>
<name>X1MR39_9ZZZZ</name>
<evidence type="ECO:0000256" key="1">
    <source>
        <dbReference type="ARBA" id="ARBA00022801"/>
    </source>
</evidence>
<sequence>MHPGEESLERERWFVEWLDEISGDAKELWLLGDVFDYWFEYKKVVPRGFTRFLGKLASLSDQGVEIHIFTGNHDVWLFSYLPEEIGATVHRKNLTRTWNNHRFMLGHGDGLLRSDRGYRLLQGIFKNRVLQWLYA</sequence>
<reference evidence="2" key="1">
    <citation type="journal article" date="2014" name="Front. Microbiol.">
        <title>High frequency of phylogenetically diverse reductive dehalogenase-homologous genes in deep subseafloor sedimentary metagenomes.</title>
        <authorList>
            <person name="Kawai M."/>
            <person name="Futagami T."/>
            <person name="Toyoda A."/>
            <person name="Takaki Y."/>
            <person name="Nishi S."/>
            <person name="Hori S."/>
            <person name="Arai W."/>
            <person name="Tsubouchi T."/>
            <person name="Morono Y."/>
            <person name="Uchiyama I."/>
            <person name="Ito T."/>
            <person name="Fujiyama A."/>
            <person name="Inagaki F."/>
            <person name="Takami H."/>
        </authorList>
    </citation>
    <scope>NUCLEOTIDE SEQUENCE</scope>
    <source>
        <strain evidence="2">Expedition CK06-06</strain>
    </source>
</reference>